<dbReference type="GO" id="GO:0016887">
    <property type="term" value="F:ATP hydrolysis activity"/>
    <property type="evidence" value="ECO:0007669"/>
    <property type="project" value="InterPro"/>
</dbReference>
<evidence type="ECO:0000313" key="6">
    <source>
        <dbReference type="EMBL" id="ACV07892.1"/>
    </source>
</evidence>
<dbReference type="STRING" id="471856.Jden_0218"/>
<evidence type="ECO:0000313" key="7">
    <source>
        <dbReference type="Proteomes" id="UP000000628"/>
    </source>
</evidence>
<dbReference type="Pfam" id="PF00005">
    <property type="entry name" value="ABC_tran"/>
    <property type="match status" value="1"/>
</dbReference>
<dbReference type="HOGENOM" id="CLU_000604_1_22_11"/>
<name>C7QYP5_JONDD</name>
<sequence>MTSNVVLQASGLRRTLHLPGGSQLPILRGVDLTVYAGQSLAIVGRSGSGKTTLLSQLGLLSPPDDGVLTILDKKTNELSDSARAALRNASLGYIFQSYSLVPHFTARRNVELPMRYATRVSRLDRKERVSHVLELVGLAERAQSKPRHLSGGEQQRVAIARALVHNPALILADEPTGALDTTTADTVLDILQRATQAQGAALIVVTHDPAIANRMDRRAVMHDGKLTEECG</sequence>
<dbReference type="InterPro" id="IPR017911">
    <property type="entry name" value="MacB-like_ATP-bd"/>
</dbReference>
<dbReference type="OrthoDB" id="9802264at2"/>
<keyword evidence="4" id="KW-0067">ATP-binding</keyword>
<dbReference type="FunFam" id="3.40.50.300:FF:000032">
    <property type="entry name" value="Export ABC transporter ATP-binding protein"/>
    <property type="match status" value="1"/>
</dbReference>
<dbReference type="GO" id="GO:0005524">
    <property type="term" value="F:ATP binding"/>
    <property type="evidence" value="ECO:0007669"/>
    <property type="project" value="UniProtKB-KW"/>
</dbReference>
<evidence type="ECO:0000256" key="2">
    <source>
        <dbReference type="ARBA" id="ARBA00022448"/>
    </source>
</evidence>
<dbReference type="GO" id="GO:0005886">
    <property type="term" value="C:plasma membrane"/>
    <property type="evidence" value="ECO:0007669"/>
    <property type="project" value="TreeGrafter"/>
</dbReference>
<dbReference type="Gene3D" id="3.40.50.300">
    <property type="entry name" value="P-loop containing nucleotide triphosphate hydrolases"/>
    <property type="match status" value="1"/>
</dbReference>
<keyword evidence="3" id="KW-0547">Nucleotide-binding</keyword>
<evidence type="ECO:0000259" key="5">
    <source>
        <dbReference type="PROSITE" id="PS50893"/>
    </source>
</evidence>
<dbReference type="InterPro" id="IPR003439">
    <property type="entry name" value="ABC_transporter-like_ATP-bd"/>
</dbReference>
<dbReference type="PROSITE" id="PS50893">
    <property type="entry name" value="ABC_TRANSPORTER_2"/>
    <property type="match status" value="1"/>
</dbReference>
<dbReference type="InterPro" id="IPR015854">
    <property type="entry name" value="ABC_transpr_LolD-like"/>
</dbReference>
<gene>
    <name evidence="6" type="ordered locus">Jden_0218</name>
</gene>
<dbReference type="InterPro" id="IPR017871">
    <property type="entry name" value="ABC_transporter-like_CS"/>
</dbReference>
<dbReference type="AlphaFoldDB" id="C7QYP5"/>
<dbReference type="PROSITE" id="PS00211">
    <property type="entry name" value="ABC_TRANSPORTER_1"/>
    <property type="match status" value="1"/>
</dbReference>
<dbReference type="PANTHER" id="PTHR24220:SF689">
    <property type="entry name" value="LIPOPROTEIN-RELEASING SYSTEM ATP-BINDING PROTEIN LOLD"/>
    <property type="match status" value="1"/>
</dbReference>
<organism evidence="6 7">
    <name type="scientific">Jonesia denitrificans (strain ATCC 14870 / DSM 20603 / BCRC 15368 / CIP 55.134 / JCM 11481 / NBRC 15587 / NCTC 10816 / Prevot 55134)</name>
    <name type="common">Listeria denitrificans</name>
    <dbReference type="NCBI Taxonomy" id="471856"/>
    <lineage>
        <taxon>Bacteria</taxon>
        <taxon>Bacillati</taxon>
        <taxon>Actinomycetota</taxon>
        <taxon>Actinomycetes</taxon>
        <taxon>Micrococcales</taxon>
        <taxon>Jonesiaceae</taxon>
        <taxon>Jonesia</taxon>
    </lineage>
</organism>
<proteinExistence type="inferred from homology"/>
<evidence type="ECO:0000256" key="1">
    <source>
        <dbReference type="ARBA" id="ARBA00005417"/>
    </source>
</evidence>
<keyword evidence="2" id="KW-0813">Transport</keyword>
<dbReference type="EMBL" id="CP001706">
    <property type="protein sequence ID" value="ACV07892.1"/>
    <property type="molecule type" value="Genomic_DNA"/>
</dbReference>
<protein>
    <submittedName>
        <fullName evidence="6">ABC transporter related</fullName>
    </submittedName>
</protein>
<dbReference type="CDD" id="cd03255">
    <property type="entry name" value="ABC_MJ0796_LolCDE_FtsE"/>
    <property type="match status" value="1"/>
</dbReference>
<dbReference type="GO" id="GO:0022857">
    <property type="term" value="F:transmembrane transporter activity"/>
    <property type="evidence" value="ECO:0007669"/>
    <property type="project" value="TreeGrafter"/>
</dbReference>
<accession>C7QYP5</accession>
<reference evidence="6 7" key="1">
    <citation type="journal article" date="2009" name="Stand. Genomic Sci.">
        <title>Complete genome sequence of Jonesia denitrificans type strain (Prevot 55134).</title>
        <authorList>
            <person name="Pukall R."/>
            <person name="Gehrich-Schroter G."/>
            <person name="Lapidus A."/>
            <person name="Nolan M."/>
            <person name="Glavina Del Rio T."/>
            <person name="Lucas S."/>
            <person name="Chen F."/>
            <person name="Tice H."/>
            <person name="Pitluck S."/>
            <person name="Cheng J.F."/>
            <person name="Copeland A."/>
            <person name="Saunders E."/>
            <person name="Brettin T."/>
            <person name="Detter J.C."/>
            <person name="Bruce D."/>
            <person name="Goodwin L."/>
            <person name="Pati A."/>
            <person name="Ivanova N."/>
            <person name="Mavromatis K."/>
            <person name="Ovchinnikova G."/>
            <person name="Chen A."/>
            <person name="Palaniappan K."/>
            <person name="Land M."/>
            <person name="Hauser L."/>
            <person name="Chang Y.J."/>
            <person name="Jeffries C.D."/>
            <person name="Chain P."/>
            <person name="Goker M."/>
            <person name="Bristow J."/>
            <person name="Eisen J.A."/>
            <person name="Markowitz V."/>
            <person name="Hugenholtz P."/>
            <person name="Kyrpides N.C."/>
            <person name="Klenk H.P."/>
            <person name="Han C."/>
        </authorList>
    </citation>
    <scope>NUCLEOTIDE SEQUENCE [LARGE SCALE GENOMIC DNA]</scope>
    <source>
        <strain evidence="7">ATCC 14870 / DSM 20603 / BCRC 15368 / CIP 55.134 / JCM 11481 / NBRC 15587 / NCTC 10816 / Prevot 55134</strain>
    </source>
</reference>
<comment type="similarity">
    <text evidence="1">Belongs to the ABC transporter superfamily.</text>
</comment>
<evidence type="ECO:0000256" key="4">
    <source>
        <dbReference type="ARBA" id="ARBA00022840"/>
    </source>
</evidence>
<dbReference type="InterPro" id="IPR003593">
    <property type="entry name" value="AAA+_ATPase"/>
</dbReference>
<dbReference type="Proteomes" id="UP000000628">
    <property type="component" value="Chromosome"/>
</dbReference>
<evidence type="ECO:0000256" key="3">
    <source>
        <dbReference type="ARBA" id="ARBA00022741"/>
    </source>
</evidence>
<dbReference type="KEGG" id="jde:Jden_0218"/>
<feature type="domain" description="ABC transporter" evidence="5">
    <location>
        <begin position="7"/>
        <end position="229"/>
    </location>
</feature>
<dbReference type="eggNOG" id="COG1136">
    <property type="taxonomic scope" value="Bacteria"/>
</dbReference>
<dbReference type="InterPro" id="IPR027417">
    <property type="entry name" value="P-loop_NTPase"/>
</dbReference>
<keyword evidence="7" id="KW-1185">Reference proteome</keyword>
<dbReference type="SMART" id="SM00382">
    <property type="entry name" value="AAA"/>
    <property type="match status" value="1"/>
</dbReference>
<dbReference type="GO" id="GO:0098796">
    <property type="term" value="C:membrane protein complex"/>
    <property type="evidence" value="ECO:0007669"/>
    <property type="project" value="UniProtKB-ARBA"/>
</dbReference>
<dbReference type="SUPFAM" id="SSF52540">
    <property type="entry name" value="P-loop containing nucleoside triphosphate hydrolases"/>
    <property type="match status" value="1"/>
</dbReference>
<dbReference type="RefSeq" id="WP_015770521.1">
    <property type="nucleotide sequence ID" value="NC_013174.1"/>
</dbReference>
<dbReference type="PANTHER" id="PTHR24220">
    <property type="entry name" value="IMPORT ATP-BINDING PROTEIN"/>
    <property type="match status" value="1"/>
</dbReference>